<dbReference type="InterPro" id="IPR029058">
    <property type="entry name" value="AB_hydrolase_fold"/>
</dbReference>
<dbReference type="AlphaFoldDB" id="A0A839N0W4"/>
<protein>
    <submittedName>
        <fullName evidence="2">Poly(3-hydroxyalkanoate) depolymerase</fullName>
    </submittedName>
</protein>
<feature type="domain" description="AB hydrolase-1" evidence="1">
    <location>
        <begin position="26"/>
        <end position="247"/>
    </location>
</feature>
<dbReference type="PRINTS" id="PR00111">
    <property type="entry name" value="ABHYDROLASE"/>
</dbReference>
<evidence type="ECO:0000259" key="1">
    <source>
        <dbReference type="Pfam" id="PF00561"/>
    </source>
</evidence>
<accession>A0A839N0W4</accession>
<dbReference type="SUPFAM" id="SSF53474">
    <property type="entry name" value="alpha/beta-Hydrolases"/>
    <property type="match status" value="1"/>
</dbReference>
<dbReference type="Proteomes" id="UP000559182">
    <property type="component" value="Unassembled WGS sequence"/>
</dbReference>
<sequence length="272" mass="29311">MKESTRLVEVCGRKVRVSTREGEGTPLLLCNGIGARLEALQGFVDALDPSIPVIRFDVPGVGGSELPLAPYNLLTLAHQLGRLLDALGVDEVDVLGMSWGGALAQQFALQHPRRCRRLVLVSTATGTMMVPAHPRVLRHMVTPRRHRDADYAAEVASDIYGGRMRDEPELAREILGEHKPAGPPVGYLLQLLAGAAWTSLPVLPLIRQPTLVLTGEDDPIIPVANGRLLHALLPHAELHVFADGHLGLVTLADELAPRIAGFLREERVAAAG</sequence>
<keyword evidence="3" id="KW-1185">Reference proteome</keyword>
<organism evidence="2 3">
    <name type="scientific">Flexivirga oryzae</name>
    <dbReference type="NCBI Taxonomy" id="1794944"/>
    <lineage>
        <taxon>Bacteria</taxon>
        <taxon>Bacillati</taxon>
        <taxon>Actinomycetota</taxon>
        <taxon>Actinomycetes</taxon>
        <taxon>Micrococcales</taxon>
        <taxon>Dermacoccaceae</taxon>
        <taxon>Flexivirga</taxon>
    </lineage>
</organism>
<dbReference type="RefSeq" id="WP_343065758.1">
    <property type="nucleotide sequence ID" value="NZ_JACHVQ010000001.1"/>
</dbReference>
<dbReference type="GO" id="GO:0046503">
    <property type="term" value="P:glycerolipid catabolic process"/>
    <property type="evidence" value="ECO:0007669"/>
    <property type="project" value="TreeGrafter"/>
</dbReference>
<dbReference type="PANTHER" id="PTHR43433:SF5">
    <property type="entry name" value="AB HYDROLASE-1 DOMAIN-CONTAINING PROTEIN"/>
    <property type="match status" value="1"/>
</dbReference>
<dbReference type="InterPro" id="IPR011942">
    <property type="entry name" value="PHA_depoly_arom"/>
</dbReference>
<dbReference type="EMBL" id="JACHVQ010000001">
    <property type="protein sequence ID" value="MBB2891348.1"/>
    <property type="molecule type" value="Genomic_DNA"/>
</dbReference>
<dbReference type="Gene3D" id="3.40.50.1820">
    <property type="entry name" value="alpha/beta hydrolase"/>
    <property type="match status" value="1"/>
</dbReference>
<dbReference type="NCBIfam" id="TIGR02240">
    <property type="entry name" value="PHA_depoly_arom"/>
    <property type="match status" value="1"/>
</dbReference>
<evidence type="ECO:0000313" key="3">
    <source>
        <dbReference type="Proteomes" id="UP000559182"/>
    </source>
</evidence>
<dbReference type="InterPro" id="IPR050471">
    <property type="entry name" value="AB_hydrolase"/>
</dbReference>
<dbReference type="GO" id="GO:0004806">
    <property type="term" value="F:triacylglycerol lipase activity"/>
    <property type="evidence" value="ECO:0007669"/>
    <property type="project" value="TreeGrafter"/>
</dbReference>
<gene>
    <name evidence="2" type="ORF">FHU39_001332</name>
</gene>
<comment type="caution">
    <text evidence="2">The sequence shown here is derived from an EMBL/GenBank/DDBJ whole genome shotgun (WGS) entry which is preliminary data.</text>
</comment>
<dbReference type="InterPro" id="IPR000073">
    <property type="entry name" value="AB_hydrolase_1"/>
</dbReference>
<evidence type="ECO:0000313" key="2">
    <source>
        <dbReference type="EMBL" id="MBB2891348.1"/>
    </source>
</evidence>
<proteinExistence type="predicted"/>
<name>A0A839N0W4_9MICO</name>
<dbReference type="PANTHER" id="PTHR43433">
    <property type="entry name" value="HYDROLASE, ALPHA/BETA FOLD FAMILY PROTEIN"/>
    <property type="match status" value="1"/>
</dbReference>
<reference evidence="2 3" key="1">
    <citation type="submission" date="2020-08" db="EMBL/GenBank/DDBJ databases">
        <title>Sequencing the genomes of 1000 actinobacteria strains.</title>
        <authorList>
            <person name="Klenk H.-P."/>
        </authorList>
    </citation>
    <scope>NUCLEOTIDE SEQUENCE [LARGE SCALE GENOMIC DNA]</scope>
    <source>
        <strain evidence="2 3">DSM 105369</strain>
    </source>
</reference>
<dbReference type="Pfam" id="PF00561">
    <property type="entry name" value="Abhydrolase_1"/>
    <property type="match status" value="1"/>
</dbReference>